<gene>
    <name evidence="2" type="ORF">DRE_00329</name>
</gene>
<dbReference type="PANTHER" id="PTHR10491">
    <property type="entry name" value="DTDP-4-DEHYDRORHAMNOSE REDUCTASE"/>
    <property type="match status" value="1"/>
</dbReference>
<dbReference type="SUPFAM" id="SSF51735">
    <property type="entry name" value="NAD(P)-binding Rossmann-fold domains"/>
    <property type="match status" value="1"/>
</dbReference>
<reference evidence="2 3" key="1">
    <citation type="submission" date="2013-05" db="EMBL/GenBank/DDBJ databases">
        <title>Drechslerella stenobrocha genome reveals carnivorous origination and mechanical trapping mechanism of predatory fungi.</title>
        <authorList>
            <person name="Liu X."/>
            <person name="Zhang W."/>
            <person name="Liu K."/>
        </authorList>
    </citation>
    <scope>NUCLEOTIDE SEQUENCE [LARGE SCALE GENOMIC DNA]</scope>
    <source>
        <strain evidence="2 3">248</strain>
    </source>
</reference>
<protein>
    <recommendedName>
        <fullName evidence="1">RmlD-like substrate binding domain-containing protein</fullName>
    </recommendedName>
</protein>
<dbReference type="PANTHER" id="PTHR10491:SF4">
    <property type="entry name" value="METHIONINE ADENOSYLTRANSFERASE 2 SUBUNIT BETA"/>
    <property type="match status" value="1"/>
</dbReference>
<evidence type="ECO:0000313" key="3">
    <source>
        <dbReference type="Proteomes" id="UP000024837"/>
    </source>
</evidence>
<evidence type="ECO:0000313" key="2">
    <source>
        <dbReference type="EMBL" id="EWC47361.1"/>
    </source>
</evidence>
<dbReference type="InterPro" id="IPR029903">
    <property type="entry name" value="RmlD-like-bd"/>
</dbReference>
<dbReference type="AlphaFoldDB" id="W7HTC1"/>
<dbReference type="GO" id="GO:0048270">
    <property type="term" value="F:methionine adenosyltransferase regulator activity"/>
    <property type="evidence" value="ECO:0007669"/>
    <property type="project" value="TreeGrafter"/>
</dbReference>
<dbReference type="UniPathway" id="UPA00315">
    <property type="reaction ID" value="UER00080"/>
</dbReference>
<dbReference type="EMBL" id="KI966410">
    <property type="protein sequence ID" value="EWC47361.1"/>
    <property type="molecule type" value="Genomic_DNA"/>
</dbReference>
<dbReference type="OrthoDB" id="6235964at2759"/>
<dbReference type="Proteomes" id="UP000024837">
    <property type="component" value="Unassembled WGS sequence"/>
</dbReference>
<dbReference type="Pfam" id="PF04321">
    <property type="entry name" value="RmlD_sub_bind"/>
    <property type="match status" value="1"/>
</dbReference>
<organism evidence="2 3">
    <name type="scientific">Drechslerella stenobrocha 248</name>
    <dbReference type="NCBI Taxonomy" id="1043628"/>
    <lineage>
        <taxon>Eukaryota</taxon>
        <taxon>Fungi</taxon>
        <taxon>Dikarya</taxon>
        <taxon>Ascomycota</taxon>
        <taxon>Pezizomycotina</taxon>
        <taxon>Orbiliomycetes</taxon>
        <taxon>Orbiliales</taxon>
        <taxon>Orbiliaceae</taxon>
        <taxon>Drechslerella</taxon>
    </lineage>
</organism>
<feature type="domain" description="RmlD-like substrate binding" evidence="1">
    <location>
        <begin position="4"/>
        <end position="240"/>
    </location>
</feature>
<dbReference type="GO" id="GO:0048269">
    <property type="term" value="C:methionine adenosyltransferase complex"/>
    <property type="evidence" value="ECO:0007669"/>
    <property type="project" value="TreeGrafter"/>
</dbReference>
<dbReference type="Gene3D" id="3.40.50.720">
    <property type="entry name" value="NAD(P)-binding Rossmann-like Domain"/>
    <property type="match status" value="1"/>
</dbReference>
<dbReference type="GO" id="GO:0006556">
    <property type="term" value="P:S-adenosylmethionine biosynthetic process"/>
    <property type="evidence" value="ECO:0007669"/>
    <property type="project" value="UniProtKB-UniPathway"/>
</dbReference>
<dbReference type="InterPro" id="IPR005913">
    <property type="entry name" value="dTDP_dehydrorham_reduct"/>
</dbReference>
<keyword evidence="3" id="KW-1185">Reference proteome</keyword>
<evidence type="ECO:0000259" key="1">
    <source>
        <dbReference type="Pfam" id="PF04321"/>
    </source>
</evidence>
<dbReference type="FunFam" id="3.40.50.720:FF:000357">
    <property type="entry name" value="Methionine adenosyltransferase 2 subunit beta"/>
    <property type="match status" value="1"/>
</dbReference>
<dbReference type="CDD" id="cd05254">
    <property type="entry name" value="dTDP_HR_like_SDR_e"/>
    <property type="match status" value="1"/>
</dbReference>
<proteinExistence type="predicted"/>
<name>W7HTC1_9PEZI</name>
<dbReference type="InterPro" id="IPR036291">
    <property type="entry name" value="NAD(P)-bd_dom_sf"/>
</dbReference>
<accession>W7HTC1</accession>
<sequence length="254" mass="27610">MSKKVIVTGATGLLGRQVVRAFDEAGWTVTGTGLSRAKPPQILKVDLSNSDEVGKLLDDIEPSVLVHCAAEKSPDRCANDPDGTRKLNIDASRLLAEQTAARGILLIYISTDYVFDGSPGAAPYEADAETSPPNFYGETKRDGEKAVLENSDRAVVMRVPLLYGSGENHESAVNTLIDTIWNHAGKDKVDMDHWAIRYPTNTEDVARVLKDVAGKYTSTDISTLPRTLQFSSEDKCTKYVDALSPKGSLLKRTP</sequence>
<dbReference type="HOGENOM" id="CLU_045518_0_2_1"/>